<keyword evidence="2" id="KW-1185">Reference proteome</keyword>
<organism evidence="1 2">
    <name type="scientific">Calderihabitans maritimus</name>
    <dbReference type="NCBI Taxonomy" id="1246530"/>
    <lineage>
        <taxon>Bacteria</taxon>
        <taxon>Bacillati</taxon>
        <taxon>Bacillota</taxon>
        <taxon>Clostridia</taxon>
        <taxon>Neomoorellales</taxon>
        <taxon>Calderihabitantaceae</taxon>
        <taxon>Calderihabitans</taxon>
    </lineage>
</organism>
<gene>
    <name evidence="1" type="ORF">KKC1_31160</name>
</gene>
<dbReference type="EMBL" id="BDGJ01000197">
    <property type="protein sequence ID" value="GAW93996.1"/>
    <property type="molecule type" value="Genomic_DNA"/>
</dbReference>
<proteinExistence type="predicted"/>
<accession>A0A1Z5HWT9</accession>
<name>A0A1Z5HWT9_9FIRM</name>
<evidence type="ECO:0000313" key="1">
    <source>
        <dbReference type="EMBL" id="GAW93996.1"/>
    </source>
</evidence>
<protein>
    <submittedName>
        <fullName evidence="1">Uncharacterized protein</fullName>
    </submittedName>
</protein>
<evidence type="ECO:0000313" key="2">
    <source>
        <dbReference type="Proteomes" id="UP000197032"/>
    </source>
</evidence>
<reference evidence="2" key="1">
    <citation type="journal article" date="2017" name="Appl. Environ. Microbiol.">
        <title>Genomic Analysis of Calderihabitans maritimus KKC1, a Thermophilic, Hydrogenogenic, Carboxydotrophic Bacterium Isolated from Marine Sediment.</title>
        <authorList>
            <person name="Omae K."/>
            <person name="Yoneda Y."/>
            <person name="Fukuyama Y."/>
            <person name="Yoshida T."/>
            <person name="Sako Y."/>
        </authorList>
    </citation>
    <scope>NUCLEOTIDE SEQUENCE [LARGE SCALE GENOMIC DNA]</scope>
    <source>
        <strain evidence="2">KKC1</strain>
    </source>
</reference>
<dbReference type="AlphaFoldDB" id="A0A1Z5HWT9"/>
<comment type="caution">
    <text evidence="1">The sequence shown here is derived from an EMBL/GenBank/DDBJ whole genome shotgun (WGS) entry which is preliminary data.</text>
</comment>
<dbReference type="Proteomes" id="UP000197032">
    <property type="component" value="Unassembled WGS sequence"/>
</dbReference>
<sequence length="48" mass="5738">MAEEKLREFVDRGYQIYYLREMRQFNRSVYGFDPLDYGAVLLDVKAGN</sequence>